<feature type="transmembrane region" description="Helical" evidence="7">
    <location>
        <begin position="258"/>
        <end position="275"/>
    </location>
</feature>
<evidence type="ECO:0000256" key="7">
    <source>
        <dbReference type="SAM" id="Phobius"/>
    </source>
</evidence>
<keyword evidence="10" id="KW-1185">Reference proteome</keyword>
<feature type="transmembrane region" description="Helical" evidence="7">
    <location>
        <begin position="188"/>
        <end position="210"/>
    </location>
</feature>
<feature type="domain" description="Major facilitator superfamily (MFS) profile" evidence="8">
    <location>
        <begin position="18"/>
        <end position="428"/>
    </location>
</feature>
<dbReference type="PROSITE" id="PS50850">
    <property type="entry name" value="MFS"/>
    <property type="match status" value="1"/>
</dbReference>
<name>A0ABY3RVL1_9MICO</name>
<dbReference type="RefSeq" id="WP_067249715.1">
    <property type="nucleotide sequence ID" value="NZ_CP082781.1"/>
</dbReference>
<feature type="transmembrane region" description="Helical" evidence="7">
    <location>
        <begin position="91"/>
        <end position="112"/>
    </location>
</feature>
<dbReference type="Proteomes" id="UP001199642">
    <property type="component" value="Chromosome"/>
</dbReference>
<dbReference type="InterPro" id="IPR036259">
    <property type="entry name" value="MFS_trans_sf"/>
</dbReference>
<dbReference type="InterPro" id="IPR011701">
    <property type="entry name" value="MFS"/>
</dbReference>
<evidence type="ECO:0000313" key="10">
    <source>
        <dbReference type="Proteomes" id="UP001199642"/>
    </source>
</evidence>
<dbReference type="EMBL" id="CP082781">
    <property type="protein sequence ID" value="UGS27906.1"/>
    <property type="molecule type" value="Genomic_DNA"/>
</dbReference>
<feature type="transmembrane region" description="Helical" evidence="7">
    <location>
        <begin position="312"/>
        <end position="330"/>
    </location>
</feature>
<evidence type="ECO:0000256" key="2">
    <source>
        <dbReference type="ARBA" id="ARBA00022448"/>
    </source>
</evidence>
<gene>
    <name evidence="9" type="ORF">K8F61_07015</name>
</gene>
<evidence type="ECO:0000313" key="9">
    <source>
        <dbReference type="EMBL" id="UGS27906.1"/>
    </source>
</evidence>
<organism evidence="9 10">
    <name type="scientific">Microbacterium resistens</name>
    <dbReference type="NCBI Taxonomy" id="156977"/>
    <lineage>
        <taxon>Bacteria</taxon>
        <taxon>Bacillati</taxon>
        <taxon>Actinomycetota</taxon>
        <taxon>Actinomycetes</taxon>
        <taxon>Micrococcales</taxon>
        <taxon>Microbacteriaceae</taxon>
        <taxon>Microbacterium</taxon>
    </lineage>
</organism>
<feature type="transmembrane region" description="Helical" evidence="7">
    <location>
        <begin position="336"/>
        <end position="355"/>
    </location>
</feature>
<evidence type="ECO:0000256" key="4">
    <source>
        <dbReference type="ARBA" id="ARBA00022692"/>
    </source>
</evidence>
<feature type="transmembrane region" description="Helical" evidence="7">
    <location>
        <begin position="118"/>
        <end position="146"/>
    </location>
</feature>
<accession>A0ABY3RVL1</accession>
<dbReference type="PANTHER" id="PTHR43045:SF1">
    <property type="entry name" value="SHIKIMATE TRANSPORTER"/>
    <property type="match status" value="1"/>
</dbReference>
<evidence type="ECO:0000256" key="5">
    <source>
        <dbReference type="ARBA" id="ARBA00022989"/>
    </source>
</evidence>
<dbReference type="SUPFAM" id="SSF103473">
    <property type="entry name" value="MFS general substrate transporter"/>
    <property type="match status" value="1"/>
</dbReference>
<proteinExistence type="predicted"/>
<feature type="transmembrane region" description="Helical" evidence="7">
    <location>
        <begin position="56"/>
        <end position="79"/>
    </location>
</feature>
<keyword evidence="4 7" id="KW-0812">Transmembrane</keyword>
<dbReference type="Pfam" id="PF07690">
    <property type="entry name" value="MFS_1"/>
    <property type="match status" value="1"/>
</dbReference>
<dbReference type="PANTHER" id="PTHR43045">
    <property type="entry name" value="SHIKIMATE TRANSPORTER"/>
    <property type="match status" value="1"/>
</dbReference>
<feature type="transmembrane region" description="Helical" evidence="7">
    <location>
        <begin position="21"/>
        <end position="44"/>
    </location>
</feature>
<evidence type="ECO:0000256" key="1">
    <source>
        <dbReference type="ARBA" id="ARBA00004651"/>
    </source>
</evidence>
<evidence type="ECO:0000256" key="3">
    <source>
        <dbReference type="ARBA" id="ARBA00022475"/>
    </source>
</evidence>
<dbReference type="InterPro" id="IPR020846">
    <property type="entry name" value="MFS_dom"/>
</dbReference>
<evidence type="ECO:0000256" key="6">
    <source>
        <dbReference type="ARBA" id="ARBA00023136"/>
    </source>
</evidence>
<keyword evidence="6 7" id="KW-0472">Membrane</keyword>
<comment type="subcellular location">
    <subcellularLocation>
        <location evidence="1">Cell membrane</location>
        <topology evidence="1">Multi-pass membrane protein</topology>
    </subcellularLocation>
</comment>
<keyword evidence="5 7" id="KW-1133">Transmembrane helix</keyword>
<feature type="transmembrane region" description="Helical" evidence="7">
    <location>
        <begin position="376"/>
        <end position="397"/>
    </location>
</feature>
<keyword evidence="3" id="KW-1003">Cell membrane</keyword>
<dbReference type="Gene3D" id="1.20.1250.20">
    <property type="entry name" value="MFS general substrate transporter like domains"/>
    <property type="match status" value="2"/>
</dbReference>
<reference evidence="9 10" key="1">
    <citation type="submission" date="2023-01" db="EMBL/GenBank/DDBJ databases">
        <title>Characterization of estradiol degrading bacteria Microbacterium sp. MZT7 and reveal degrading genes through genome analysis.</title>
        <authorList>
            <person name="Hao P."/>
            <person name="Gao Y."/>
        </authorList>
    </citation>
    <scope>NUCLEOTIDE SEQUENCE [LARGE SCALE GENOMIC DNA]</scope>
    <source>
        <strain evidence="9 10">MZT7</strain>
    </source>
</reference>
<feature type="transmembrane region" description="Helical" evidence="7">
    <location>
        <begin position="158"/>
        <end position="182"/>
    </location>
</feature>
<keyword evidence="2" id="KW-0813">Transport</keyword>
<dbReference type="CDD" id="cd17369">
    <property type="entry name" value="MFS_ShiA_like"/>
    <property type="match status" value="1"/>
</dbReference>
<feature type="transmembrane region" description="Helical" evidence="7">
    <location>
        <begin position="281"/>
        <end position="300"/>
    </location>
</feature>
<feature type="transmembrane region" description="Helical" evidence="7">
    <location>
        <begin position="403"/>
        <end position="423"/>
    </location>
</feature>
<protein>
    <submittedName>
        <fullName evidence="9">MHS family MFS transporter</fullName>
    </submittedName>
</protein>
<evidence type="ECO:0000259" key="8">
    <source>
        <dbReference type="PROSITE" id="PS50850"/>
    </source>
</evidence>
<sequence length="443" mass="46721">MSAVSSPPSVSRGRRARVAAASMFGTVMEWYDFLLFGLAASIVFDRLFFPSFDPVTGTLLSLATFAVGFVARPFGGILFGSIGDRYGRKPVLFWTMAIMGTATALIGVLPTYEAIGVLAPILLVLLRLLQGLGAGGELGGAVLMLAEYSDDRRRGLTASLAQAGAPLGNLLATGVLAVFAGVLPEDAFLAWGWRVPFLLGGVIVLVGLYIRMSIAESPQFAKVAASTEGIEPRPVRTLVRDYPKPLLLALGARFGPDVVVYVFLTFVITYLVKVVGFERNEALLCVAVGSVAWLVGIPLAGHLSDRFGRKPLYVAGCLATLVWAFAFFPLLNLGTIPLASLAVAVGLFCHGLMFGPQASYLAELFPTPIRSTGISVGYQLSGIYGGSLAPVISLALLDAFDSWVPIAIYMGVTIVITLIALGLSPDRRGASLDEVDAAVGASR</sequence>